<dbReference type="PANTHER" id="PTHR22691:SF8">
    <property type="entry name" value="PROTEIN SPT2 HOMOLOG"/>
    <property type="match status" value="1"/>
</dbReference>
<evidence type="ECO:0000313" key="6">
    <source>
        <dbReference type="Proteomes" id="UP001346149"/>
    </source>
</evidence>
<sequence>MGRYEDDEYEDYDDYAEEEYEQEEDEYEEVKEDPKPTKEELEYLQLRQKLKESIRKRMKKEASGSQKTMKDSYGSFFGPAKPVIAPRVIEESKPFLENQQLASYILKTHQNGNKNLSRRPGGSKPGVRPQVPRISELKRKAQKIKDNRDYSFLLSEDAELPASPKLPPVRNLLPACSSDGRSTKISSQSGGRSSAINARHPNGGQEERRPGSANGHTNPRPGFTNGHLNPSPGSVTGHLNSRPSSASGHLNSRPGSASGHPNSRLGSSGHHNPKPGSTNGHHNPKPGSTNSHHNPKPVSSNSHHIPRSGYTNSHHNPRPGSTNSHHNPRPGSTNSHHNPRPGSTNSHHNPRQGSTNSHHNPRQGSTNSHHNPRQGSTNSHHNPRPGSTNSHHNPRPGATNGHTNSRQGSYGHSVPRTGSSNGHVNHRPAPKLSSDSKPQSAANGKQLGSNTGSGPGRPAVSNGLPPKKPILPPLRSSSQSLKSSNAVGMKPPTAMMQSVSKSQAAPRRDIREVDLGKIPSKHALSSSRPQVQAQTQKPPKQITSHNRSPDRRPKKRPSRPFPDDDDDDSGAAAISMIRKMFGYNPRKFVGRDEDDSDMEANFEDIMREEKRSARIAREEDEEQLRMIEEEERREQQVPVSFSMIGTKMGGYEDAEYVDYDDYEEEGYEQENDSEVEDEFEEEKEDPKPTKEEMEYLELRQKLKESIRKRKKKEASGSQEIRKDNYGSFFGPSKPVIAHRVIQESKSLLEDQDLVSRILKARQNGNKSSSARHGMSKPGSRPQAPIISEMKRKVQKIKDTRDYSFLLSEDADLPDLPKQPLAQSLPSHSSDTQTSKVAFQSSRLSPRSNVRHTNGVREERRPMPVLGQANSKSGPSNGQSSSPRSGSSNRYTSPRLGYSNSHSNPRAGSSNGHVNPVPGPSKLSSEGKHQTSANRKQLGSNSGNGPGRPSISSGLPPKKPILLPQKSSLQNTRSSIPSGVKPQTAKIQSAPKFQVEPRKNLPEADRGKFPSKPAMSSSRPQTQAQTAKTQNQITSHDRQLDKRPRKRPSRPFGDDDDDGATAISMIRKMFGYNPQKFAGRDEDDRDMEANFDDILLEEKRSARIARKEDDEQLRLIEEEDRRERMRKMAKKRKMG</sequence>
<name>A0AAN7QMN6_TRANT</name>
<feature type="compositionally biased region" description="Low complexity" evidence="4">
    <location>
        <begin position="1020"/>
        <end position="1033"/>
    </location>
</feature>
<dbReference type="GO" id="GO:0005730">
    <property type="term" value="C:nucleolus"/>
    <property type="evidence" value="ECO:0007669"/>
    <property type="project" value="TreeGrafter"/>
</dbReference>
<evidence type="ECO:0000256" key="1">
    <source>
        <dbReference type="ARBA" id="ARBA00006461"/>
    </source>
</evidence>
<dbReference type="Pfam" id="PF08243">
    <property type="entry name" value="SPT2"/>
    <property type="match status" value="2"/>
</dbReference>
<feature type="region of interest" description="Disordered" evidence="4">
    <location>
        <begin position="706"/>
        <end position="731"/>
    </location>
</feature>
<feature type="compositionally biased region" description="Basic and acidic residues" evidence="4">
    <location>
        <begin position="135"/>
        <end position="149"/>
    </location>
</feature>
<feature type="region of interest" description="Disordered" evidence="4">
    <location>
        <begin position="109"/>
        <end position="573"/>
    </location>
</feature>
<feature type="region of interest" description="Disordered" evidence="4">
    <location>
        <begin position="1"/>
        <end position="40"/>
    </location>
</feature>
<feature type="region of interest" description="Disordered" evidence="4">
    <location>
        <begin position="758"/>
        <end position="794"/>
    </location>
</feature>
<feature type="region of interest" description="Disordered" evidence="4">
    <location>
        <begin position="810"/>
        <end position="1060"/>
    </location>
</feature>
<evidence type="ECO:0000256" key="3">
    <source>
        <dbReference type="SAM" id="Coils"/>
    </source>
</evidence>
<evidence type="ECO:0000256" key="4">
    <source>
        <dbReference type="SAM" id="MobiDB-lite"/>
    </source>
</evidence>
<feature type="compositionally biased region" description="Acidic residues" evidence="4">
    <location>
        <begin position="1"/>
        <end position="31"/>
    </location>
</feature>
<dbReference type="InterPro" id="IPR013256">
    <property type="entry name" value="Chromatin_SPT2"/>
</dbReference>
<gene>
    <name evidence="5" type="ORF">SAY86_013511</name>
</gene>
<feature type="coiled-coil region" evidence="3">
    <location>
        <begin position="610"/>
        <end position="637"/>
    </location>
</feature>
<feature type="compositionally biased region" description="Low complexity" evidence="4">
    <location>
        <begin position="869"/>
        <end position="889"/>
    </location>
</feature>
<comment type="caution">
    <text evidence="5">The sequence shown here is derived from an EMBL/GenBank/DDBJ whole genome shotgun (WGS) entry which is preliminary data.</text>
</comment>
<organism evidence="5 6">
    <name type="scientific">Trapa natans</name>
    <name type="common">Water chestnut</name>
    <dbReference type="NCBI Taxonomy" id="22666"/>
    <lineage>
        <taxon>Eukaryota</taxon>
        <taxon>Viridiplantae</taxon>
        <taxon>Streptophyta</taxon>
        <taxon>Embryophyta</taxon>
        <taxon>Tracheophyta</taxon>
        <taxon>Spermatophyta</taxon>
        <taxon>Magnoliopsida</taxon>
        <taxon>eudicotyledons</taxon>
        <taxon>Gunneridae</taxon>
        <taxon>Pentapetalae</taxon>
        <taxon>rosids</taxon>
        <taxon>malvids</taxon>
        <taxon>Myrtales</taxon>
        <taxon>Lythraceae</taxon>
        <taxon>Trapa</taxon>
    </lineage>
</organism>
<evidence type="ECO:0008006" key="7">
    <source>
        <dbReference type="Google" id="ProtNLM"/>
    </source>
</evidence>
<dbReference type="GO" id="GO:0003677">
    <property type="term" value="F:DNA binding"/>
    <property type="evidence" value="ECO:0007669"/>
    <property type="project" value="TreeGrafter"/>
</dbReference>
<dbReference type="SMART" id="SM00784">
    <property type="entry name" value="SPT2"/>
    <property type="match status" value="2"/>
</dbReference>
<comment type="similarity">
    <text evidence="1">Belongs to the SPT2 family.</text>
</comment>
<keyword evidence="2 3" id="KW-0175">Coiled coil</keyword>
<dbReference type="PANTHER" id="PTHR22691">
    <property type="entry name" value="YEAST SPT2-RELATED"/>
    <property type="match status" value="1"/>
</dbReference>
<keyword evidence="6" id="KW-1185">Reference proteome</keyword>
<dbReference type="GO" id="GO:0042393">
    <property type="term" value="F:histone binding"/>
    <property type="evidence" value="ECO:0007669"/>
    <property type="project" value="TreeGrafter"/>
</dbReference>
<reference evidence="5 6" key="1">
    <citation type="journal article" date="2023" name="Hortic Res">
        <title>Pangenome of water caltrop reveals structural variations and asymmetric subgenome divergence after allopolyploidization.</title>
        <authorList>
            <person name="Zhang X."/>
            <person name="Chen Y."/>
            <person name="Wang L."/>
            <person name="Yuan Y."/>
            <person name="Fang M."/>
            <person name="Shi L."/>
            <person name="Lu R."/>
            <person name="Comes H.P."/>
            <person name="Ma Y."/>
            <person name="Chen Y."/>
            <person name="Huang G."/>
            <person name="Zhou Y."/>
            <person name="Zheng Z."/>
            <person name="Qiu Y."/>
        </authorList>
    </citation>
    <scope>NUCLEOTIDE SEQUENCE [LARGE SCALE GENOMIC DNA]</scope>
    <source>
        <strain evidence="5">F231</strain>
    </source>
</reference>
<dbReference type="AlphaFoldDB" id="A0AAN7QMN6"/>
<feature type="compositionally biased region" description="Acidic residues" evidence="4">
    <location>
        <begin position="663"/>
        <end position="683"/>
    </location>
</feature>
<feature type="compositionally biased region" description="Low complexity" evidence="4">
    <location>
        <begin position="938"/>
        <end position="968"/>
    </location>
</feature>
<dbReference type="EMBL" id="JAXQNO010000020">
    <property type="protein sequence ID" value="KAK4771736.1"/>
    <property type="molecule type" value="Genomic_DNA"/>
</dbReference>
<feature type="compositionally biased region" description="Basic and acidic residues" evidence="4">
    <location>
        <begin position="506"/>
        <end position="515"/>
    </location>
</feature>
<dbReference type="GO" id="GO:0006360">
    <property type="term" value="P:transcription by RNA polymerase I"/>
    <property type="evidence" value="ECO:0007669"/>
    <property type="project" value="TreeGrafter"/>
</dbReference>
<accession>A0AAN7QMN6</accession>
<dbReference type="GO" id="GO:0006334">
    <property type="term" value="P:nucleosome assembly"/>
    <property type="evidence" value="ECO:0007669"/>
    <property type="project" value="TreeGrafter"/>
</dbReference>
<feature type="compositionally biased region" description="Low complexity" evidence="4">
    <location>
        <begin position="473"/>
        <end position="484"/>
    </location>
</feature>
<feature type="compositionally biased region" description="Polar residues" evidence="4">
    <location>
        <begin position="897"/>
        <end position="912"/>
    </location>
</feature>
<feature type="compositionally biased region" description="Basic and acidic residues" evidence="4">
    <location>
        <begin position="684"/>
        <end position="693"/>
    </location>
</feature>
<feature type="compositionally biased region" description="Basic and acidic residues" evidence="4">
    <location>
        <begin position="994"/>
        <end position="1007"/>
    </location>
</feature>
<feature type="compositionally biased region" description="Polar residues" evidence="4">
    <location>
        <begin position="820"/>
        <end position="851"/>
    </location>
</feature>
<feature type="compositionally biased region" description="Polar residues" evidence="4">
    <location>
        <begin position="523"/>
        <end position="546"/>
    </location>
</feature>
<evidence type="ECO:0000256" key="2">
    <source>
        <dbReference type="ARBA" id="ARBA00023054"/>
    </source>
</evidence>
<feature type="compositionally biased region" description="Polar residues" evidence="4">
    <location>
        <begin position="400"/>
        <end position="423"/>
    </location>
</feature>
<feature type="compositionally biased region" description="Polar residues" evidence="4">
    <location>
        <begin position="226"/>
        <end position="391"/>
    </location>
</feature>
<feature type="region of interest" description="Disordered" evidence="4">
    <location>
        <begin position="663"/>
        <end position="693"/>
    </location>
</feature>
<feature type="compositionally biased region" description="Polar residues" evidence="4">
    <location>
        <begin position="433"/>
        <end position="452"/>
    </location>
</feature>
<evidence type="ECO:0000313" key="5">
    <source>
        <dbReference type="EMBL" id="KAK4771736.1"/>
    </source>
</evidence>
<protein>
    <recommendedName>
        <fullName evidence="7">Protein SPT2 homolog</fullName>
    </recommendedName>
</protein>
<dbReference type="Proteomes" id="UP001346149">
    <property type="component" value="Unassembled WGS sequence"/>
</dbReference>
<proteinExistence type="inferred from homology"/>
<feature type="compositionally biased region" description="Polar residues" evidence="4">
    <location>
        <begin position="179"/>
        <end position="196"/>
    </location>
</feature>
<feature type="region of interest" description="Disordered" evidence="4">
    <location>
        <begin position="54"/>
        <end position="76"/>
    </location>
</feature>